<evidence type="ECO:0000256" key="2">
    <source>
        <dbReference type="ARBA" id="ARBA00022771"/>
    </source>
</evidence>
<feature type="compositionally biased region" description="Basic residues" evidence="5">
    <location>
        <begin position="369"/>
        <end position="379"/>
    </location>
</feature>
<dbReference type="InterPro" id="IPR001965">
    <property type="entry name" value="Znf_PHD"/>
</dbReference>
<feature type="compositionally biased region" description="Polar residues" evidence="5">
    <location>
        <begin position="518"/>
        <end position="527"/>
    </location>
</feature>
<gene>
    <name evidence="7" type="ORF">AJ80_03251</name>
</gene>
<feature type="compositionally biased region" description="Polar residues" evidence="5">
    <location>
        <begin position="647"/>
        <end position="659"/>
    </location>
</feature>
<keyword evidence="8" id="KW-1185">Reference proteome</keyword>
<feature type="compositionally biased region" description="Polar residues" evidence="5">
    <location>
        <begin position="80"/>
        <end position="97"/>
    </location>
</feature>
<dbReference type="PROSITE" id="PS50016">
    <property type="entry name" value="ZF_PHD_2"/>
    <property type="match status" value="1"/>
</dbReference>
<dbReference type="InterPro" id="IPR011011">
    <property type="entry name" value="Znf_FYVE_PHD"/>
</dbReference>
<sequence>MSWDGPIHSFSYPNGEPQTPTRTPTSAAFADSAFQTPKLESSFYDPRVTWNTADPYASSPEFLKTPQRFGLSTPGARNLQHATATEESFAGQQTLSPQIARASSVRSRNTASARKNNRQPERPLGYGDEDEGRIADPAKRSAASMQTPPPTSTARRKLQQQGRVTPSLTKVEFGMLQPPDSSHLETPSRIVGMVSPLFGGQDSSDMFRMTENSVTASPFFPQNRLFWDQDSNFAAGTADSSNPYGSDPFGPSTQRTLDLPGTIGNNSLQVPRFQGLQPSTTGAEPFSDASTFIASPMGNTNTGGFHPVSFSTSPRVPPARDDDPAMFLSSPARRFGFPETTFSPTQSAVETRQPYYYQTVESKREKQRKELKRAKSLSRRKTDSAEDSIASLPDKAIGRPGVRRSATHAGMTALNHTRQQSQQSYSSTSTTGSGVRKTSSRGRVSPLKTQVPPFPRPTSASTLTAPLESLVLKIGKDGRAKTEMKVVGRQGADIPLDDSSESETDSSDGFNDDPIVPSRTTSFNFDTTPRRASIAPADSVSRPQSKCSSYSSTVASFHSGPRSPWAGSSRGSARRSHIPEGWMSARRSSLTPRAGHSRGPSATDSEITQIDEDHAGDAQHALKQVLMGRSRHVSRHHQHQPPHYGSVSRSSRSVATLRSSPPIYGQFDAQSGGTSSPTTMTDPDVPTPIVDRQSNPSNGTRCICNSMDNGGHLMIQCESCTHWLHTKCVGLDRQSLPPVYICVYCSQTPMRGGRVRDRLTSSGGHAPPSSPLAHKSYRR</sequence>
<feature type="compositionally biased region" description="Polar residues" evidence="5">
    <location>
        <begin position="16"/>
        <end position="25"/>
    </location>
</feature>
<feature type="compositionally biased region" description="Polar residues" evidence="5">
    <location>
        <begin position="541"/>
        <end position="556"/>
    </location>
</feature>
<evidence type="ECO:0000256" key="5">
    <source>
        <dbReference type="SAM" id="MobiDB-lite"/>
    </source>
</evidence>
<evidence type="ECO:0000313" key="8">
    <source>
        <dbReference type="Proteomes" id="UP000224634"/>
    </source>
</evidence>
<feature type="region of interest" description="Disordered" evidence="5">
    <location>
        <begin position="57"/>
        <end position="165"/>
    </location>
</feature>
<protein>
    <recommendedName>
        <fullName evidence="6">PHD-type domain-containing protein</fullName>
    </recommendedName>
</protein>
<evidence type="ECO:0000313" key="7">
    <source>
        <dbReference type="EMBL" id="PGH21460.1"/>
    </source>
</evidence>
<dbReference type="InterPro" id="IPR019787">
    <property type="entry name" value="Znf_PHD-finger"/>
</dbReference>
<dbReference type="Proteomes" id="UP000224634">
    <property type="component" value="Unassembled WGS sequence"/>
</dbReference>
<name>A0A2B7YJV5_POLH7</name>
<feature type="region of interest" description="Disordered" evidence="5">
    <location>
        <begin position="629"/>
        <end position="698"/>
    </location>
</feature>
<dbReference type="EMBL" id="PDNA01000035">
    <property type="protein sequence ID" value="PGH21460.1"/>
    <property type="molecule type" value="Genomic_DNA"/>
</dbReference>
<evidence type="ECO:0000259" key="6">
    <source>
        <dbReference type="PROSITE" id="PS50016"/>
    </source>
</evidence>
<feature type="compositionally biased region" description="Low complexity" evidence="5">
    <location>
        <begin position="417"/>
        <end position="445"/>
    </location>
</feature>
<dbReference type="PROSITE" id="PS01359">
    <property type="entry name" value="ZF_PHD_1"/>
    <property type="match status" value="1"/>
</dbReference>
<feature type="compositionally biased region" description="Basic residues" evidence="5">
    <location>
        <begin position="629"/>
        <end position="640"/>
    </location>
</feature>
<reference evidence="7 8" key="1">
    <citation type="submission" date="2017-10" db="EMBL/GenBank/DDBJ databases">
        <title>Comparative genomics in systemic dimorphic fungi from Ajellomycetaceae.</title>
        <authorList>
            <person name="Munoz J.F."/>
            <person name="Mcewen J.G."/>
            <person name="Clay O.K."/>
            <person name="Cuomo C.A."/>
        </authorList>
    </citation>
    <scope>NUCLEOTIDE SEQUENCE [LARGE SCALE GENOMIC DNA]</scope>
    <source>
        <strain evidence="7 8">UAMH7299</strain>
    </source>
</reference>
<dbReference type="SMART" id="SM00249">
    <property type="entry name" value="PHD"/>
    <property type="match status" value="1"/>
</dbReference>
<feature type="region of interest" description="Disordered" evidence="5">
    <location>
        <begin position="1"/>
        <end position="25"/>
    </location>
</feature>
<feature type="domain" description="PHD-type" evidence="6">
    <location>
        <begin position="699"/>
        <end position="748"/>
    </location>
</feature>
<keyword evidence="3" id="KW-0862">Zinc</keyword>
<evidence type="ECO:0000256" key="3">
    <source>
        <dbReference type="ARBA" id="ARBA00022833"/>
    </source>
</evidence>
<keyword evidence="2 4" id="KW-0863">Zinc-finger</keyword>
<feature type="region of interest" description="Disordered" evidence="5">
    <location>
        <begin position="478"/>
        <end position="605"/>
    </location>
</feature>
<proteinExistence type="predicted"/>
<dbReference type="Pfam" id="PF20826">
    <property type="entry name" value="PHD_5"/>
    <property type="match status" value="1"/>
</dbReference>
<keyword evidence="1" id="KW-0479">Metal-binding</keyword>
<dbReference type="STRING" id="1447883.A0A2B7YJV5"/>
<feature type="compositionally biased region" description="Polar residues" evidence="5">
    <location>
        <begin position="104"/>
        <end position="114"/>
    </location>
</feature>
<dbReference type="Gene3D" id="3.30.40.10">
    <property type="entry name" value="Zinc/RING finger domain, C3HC4 (zinc finger)"/>
    <property type="match status" value="1"/>
</dbReference>
<accession>A0A2B7YJV5</accession>
<evidence type="ECO:0000256" key="1">
    <source>
        <dbReference type="ARBA" id="ARBA00022723"/>
    </source>
</evidence>
<feature type="region of interest" description="Disordered" evidence="5">
    <location>
        <begin position="237"/>
        <end position="256"/>
    </location>
</feature>
<feature type="region of interest" description="Disordered" evidence="5">
    <location>
        <begin position="359"/>
        <end position="462"/>
    </location>
</feature>
<dbReference type="InterPro" id="IPR019786">
    <property type="entry name" value="Zinc_finger_PHD-type_CS"/>
</dbReference>
<feature type="region of interest" description="Disordered" evidence="5">
    <location>
        <begin position="755"/>
        <end position="779"/>
    </location>
</feature>
<evidence type="ECO:0000256" key="4">
    <source>
        <dbReference type="PROSITE-ProRule" id="PRU00146"/>
    </source>
</evidence>
<dbReference type="GO" id="GO:0008270">
    <property type="term" value="F:zinc ion binding"/>
    <property type="evidence" value="ECO:0007669"/>
    <property type="project" value="UniProtKB-KW"/>
</dbReference>
<organism evidence="7 8">
    <name type="scientific">Polytolypa hystricis (strain UAMH7299)</name>
    <dbReference type="NCBI Taxonomy" id="1447883"/>
    <lineage>
        <taxon>Eukaryota</taxon>
        <taxon>Fungi</taxon>
        <taxon>Dikarya</taxon>
        <taxon>Ascomycota</taxon>
        <taxon>Pezizomycotina</taxon>
        <taxon>Eurotiomycetes</taxon>
        <taxon>Eurotiomycetidae</taxon>
        <taxon>Onygenales</taxon>
        <taxon>Onygenales incertae sedis</taxon>
        <taxon>Polytolypa</taxon>
    </lineage>
</organism>
<dbReference type="SUPFAM" id="SSF57903">
    <property type="entry name" value="FYVE/PHD zinc finger"/>
    <property type="match status" value="1"/>
</dbReference>
<dbReference type="AlphaFoldDB" id="A0A2B7YJV5"/>
<dbReference type="InterPro" id="IPR013083">
    <property type="entry name" value="Znf_RING/FYVE/PHD"/>
</dbReference>
<feature type="compositionally biased region" description="Acidic residues" evidence="5">
    <location>
        <begin position="495"/>
        <end position="506"/>
    </location>
</feature>
<feature type="compositionally biased region" description="Low complexity" evidence="5">
    <location>
        <begin position="559"/>
        <end position="571"/>
    </location>
</feature>
<feature type="compositionally biased region" description="Low complexity" evidence="5">
    <location>
        <begin position="674"/>
        <end position="688"/>
    </location>
</feature>
<comment type="caution">
    <text evidence="7">The sequence shown here is derived from an EMBL/GenBank/DDBJ whole genome shotgun (WGS) entry which is preliminary data.</text>
</comment>
<dbReference type="OrthoDB" id="436852at2759"/>